<keyword evidence="10" id="KW-0066">ATP synthesis</keyword>
<reference evidence="12" key="2">
    <citation type="submission" date="2022-05" db="EMBL/GenBank/DDBJ databases">
        <authorList>
            <person name="Ma X."/>
        </authorList>
    </citation>
    <scope>NUCLEOTIDE SEQUENCE</scope>
    <source>
        <tissue evidence="12">Intestine</tissue>
    </source>
</reference>
<feature type="transmembrane region" description="Helical" evidence="11">
    <location>
        <begin position="47"/>
        <end position="69"/>
    </location>
</feature>
<keyword evidence="3" id="KW-0813">Transport</keyword>
<feature type="transmembrane region" description="Helical" evidence="11">
    <location>
        <begin position="7"/>
        <end position="27"/>
    </location>
</feature>
<gene>
    <name evidence="12" type="primary">ATP6</name>
</gene>
<evidence type="ECO:0000256" key="5">
    <source>
        <dbReference type="ARBA" id="ARBA00022692"/>
    </source>
</evidence>
<feature type="transmembrane region" description="Helical" evidence="11">
    <location>
        <begin position="170"/>
        <end position="189"/>
    </location>
</feature>
<keyword evidence="8" id="KW-0406">Ion transport</keyword>
<evidence type="ECO:0000256" key="1">
    <source>
        <dbReference type="ARBA" id="ARBA00004141"/>
    </source>
</evidence>
<organism evidence="12">
    <name type="scientific">Neofoleyellides sp. XM-2022</name>
    <dbReference type="NCBI Taxonomy" id="3014012"/>
    <lineage>
        <taxon>Eukaryota</taxon>
        <taxon>Metazoa</taxon>
        <taxon>Ecdysozoa</taxon>
        <taxon>Nematoda</taxon>
        <taxon>Chromadorea</taxon>
        <taxon>Rhabditida</taxon>
        <taxon>Spirurina</taxon>
        <taxon>Spiruromorpha</taxon>
        <taxon>Filarioidea</taxon>
        <taxon>Onchocercidae</taxon>
        <taxon>Neofoleyellides</taxon>
    </lineage>
</organism>
<keyword evidence="9 11" id="KW-0472">Membrane</keyword>
<evidence type="ECO:0000256" key="6">
    <source>
        <dbReference type="ARBA" id="ARBA00022781"/>
    </source>
</evidence>
<feature type="transmembrane region" description="Helical" evidence="11">
    <location>
        <begin position="109"/>
        <end position="134"/>
    </location>
</feature>
<feature type="transmembrane region" description="Helical" evidence="11">
    <location>
        <begin position="141"/>
        <end position="164"/>
    </location>
</feature>
<dbReference type="GO" id="GO:0006754">
    <property type="term" value="P:ATP biosynthetic process"/>
    <property type="evidence" value="ECO:0007669"/>
    <property type="project" value="UniProtKB-KW"/>
</dbReference>
<evidence type="ECO:0000256" key="7">
    <source>
        <dbReference type="ARBA" id="ARBA00022989"/>
    </source>
</evidence>
<evidence type="ECO:0000256" key="2">
    <source>
        <dbReference type="ARBA" id="ARBA00006810"/>
    </source>
</evidence>
<accession>A0A9E9JK44</accession>
<geneLocation type="mitochondrion" evidence="12"/>
<evidence type="ECO:0000313" key="12">
    <source>
        <dbReference type="EMBL" id="WAP90827.1"/>
    </source>
</evidence>
<dbReference type="InterPro" id="IPR035908">
    <property type="entry name" value="F0_ATP_A_sf"/>
</dbReference>
<keyword evidence="7 11" id="KW-1133">Transmembrane helix</keyword>
<dbReference type="GO" id="GO:0045259">
    <property type="term" value="C:proton-transporting ATP synthase complex"/>
    <property type="evidence" value="ECO:0007669"/>
    <property type="project" value="UniProtKB-KW"/>
</dbReference>
<evidence type="ECO:0000256" key="11">
    <source>
        <dbReference type="SAM" id="Phobius"/>
    </source>
</evidence>
<dbReference type="GO" id="GO:1902600">
    <property type="term" value="P:proton transmembrane transport"/>
    <property type="evidence" value="ECO:0007669"/>
    <property type="project" value="UniProtKB-KW"/>
</dbReference>
<comment type="similarity">
    <text evidence="2">Belongs to the ATPase A chain family.</text>
</comment>
<evidence type="ECO:0000256" key="9">
    <source>
        <dbReference type="ARBA" id="ARBA00023136"/>
    </source>
</evidence>
<keyword evidence="4" id="KW-0138">CF(0)</keyword>
<dbReference type="AlphaFoldDB" id="A0A9E9JK44"/>
<dbReference type="EMBL" id="ON641583">
    <property type="protein sequence ID" value="WAP90827.1"/>
    <property type="molecule type" value="Genomic_DNA"/>
</dbReference>
<evidence type="ECO:0000256" key="4">
    <source>
        <dbReference type="ARBA" id="ARBA00022547"/>
    </source>
</evidence>
<protein>
    <submittedName>
        <fullName evidence="12">ATP synthase F0 subunit 6</fullName>
    </submittedName>
</protein>
<evidence type="ECO:0000256" key="8">
    <source>
        <dbReference type="ARBA" id="ARBA00023065"/>
    </source>
</evidence>
<name>A0A9E9JK44_9BILA</name>
<feature type="transmembrane region" description="Helical" evidence="11">
    <location>
        <begin position="76"/>
        <end position="103"/>
    </location>
</feature>
<sequence>MFYVVFCWFIIFFLLLFMIIKKFNFFLLNFFKFVCFSFEHQGLQSSLFFKFSIFFLIIFWVGGLFFPLFSPWSSIIYLFFFTVFSWLGVRTLTLLVFSFNIMFEEEIEWSWLTSLFMFFSHWLSFLMSGVALCLRISIIFLIGHFMMFFFLDFSFFFSYVILFVVVPLEFFFAFLQSYIFLVLISMFLLNMI</sequence>
<evidence type="ECO:0000256" key="10">
    <source>
        <dbReference type="ARBA" id="ARBA00023310"/>
    </source>
</evidence>
<evidence type="ECO:0000256" key="3">
    <source>
        <dbReference type="ARBA" id="ARBA00022448"/>
    </source>
</evidence>
<keyword evidence="12" id="KW-0496">Mitochondrion</keyword>
<keyword evidence="6" id="KW-0375">Hydrogen ion transport</keyword>
<reference evidence="12" key="1">
    <citation type="journal article" date="2022" name="Animals (Basel)">
        <title>First Description of the Mitogenome Features of Neofoleyellides Genus (Nematoda: Onchocercidae) Isolated from a Wild Bird (Pyrrhocorax pyrrhocorax).</title>
        <authorList>
            <person name="Wu T."/>
            <person name="Ma X."/>
            <person name="Wang F."/>
            <person name="Xie L."/>
            <person name="Lv Q."/>
            <person name="Zeng M."/>
            <person name="Xu Y."/>
            <person name="Qin S."/>
            <person name="Chang Q."/>
        </authorList>
    </citation>
    <scope>NUCLEOTIDE SEQUENCE</scope>
    <source>
        <tissue evidence="12">Intestine</tissue>
    </source>
</reference>
<keyword evidence="5 11" id="KW-0812">Transmembrane</keyword>
<proteinExistence type="inferred from homology"/>
<dbReference type="SUPFAM" id="SSF81336">
    <property type="entry name" value="F1F0 ATP synthase subunit A"/>
    <property type="match status" value="1"/>
</dbReference>
<comment type="subcellular location">
    <subcellularLocation>
        <location evidence="1">Membrane</location>
        <topology evidence="1">Multi-pass membrane protein</topology>
    </subcellularLocation>
</comment>